<reference evidence="2 3" key="1">
    <citation type="submission" date="2019-11" db="EMBL/GenBank/DDBJ databases">
        <title>Comparative genomics of hydrocarbon-degrading Desulfosarcina strains.</title>
        <authorList>
            <person name="Watanabe M."/>
            <person name="Kojima H."/>
            <person name="Fukui M."/>
        </authorList>
    </citation>
    <scope>NUCLEOTIDE SEQUENCE [LARGE SCALE GENOMIC DNA]</scope>
    <source>
        <strain evidence="2 3">PP31</strain>
    </source>
</reference>
<dbReference type="AlphaFoldDB" id="A0A5K7Z1T3"/>
<evidence type="ECO:0000313" key="2">
    <source>
        <dbReference type="EMBL" id="BBO75932.1"/>
    </source>
</evidence>
<accession>A0A5K7Z1T3</accession>
<organism evidence="2 3">
    <name type="scientific">Desulfosarcina widdelii</name>
    <dbReference type="NCBI Taxonomy" id="947919"/>
    <lineage>
        <taxon>Bacteria</taxon>
        <taxon>Pseudomonadati</taxon>
        <taxon>Thermodesulfobacteriota</taxon>
        <taxon>Desulfobacteria</taxon>
        <taxon>Desulfobacterales</taxon>
        <taxon>Desulfosarcinaceae</taxon>
        <taxon>Desulfosarcina</taxon>
    </lineage>
</organism>
<proteinExistence type="predicted"/>
<dbReference type="PANTHER" id="PTHR43433">
    <property type="entry name" value="HYDROLASE, ALPHA/BETA FOLD FAMILY PROTEIN"/>
    <property type="match status" value="1"/>
</dbReference>
<dbReference type="EMBL" id="AP021875">
    <property type="protein sequence ID" value="BBO75932.1"/>
    <property type="molecule type" value="Genomic_DNA"/>
</dbReference>
<gene>
    <name evidence="2" type="ORF">DSCW_33490</name>
</gene>
<dbReference type="InterPro" id="IPR050471">
    <property type="entry name" value="AB_hydrolase"/>
</dbReference>
<dbReference type="RefSeq" id="WP_155304805.1">
    <property type="nucleotide sequence ID" value="NZ_AP021875.1"/>
</dbReference>
<evidence type="ECO:0000259" key="1">
    <source>
        <dbReference type="Pfam" id="PF00561"/>
    </source>
</evidence>
<dbReference type="InterPro" id="IPR029058">
    <property type="entry name" value="AB_hydrolase_fold"/>
</dbReference>
<feature type="domain" description="AB hydrolase-1" evidence="1">
    <location>
        <begin position="23"/>
        <end position="124"/>
    </location>
</feature>
<dbReference type="InterPro" id="IPR000073">
    <property type="entry name" value="AB_hydrolase_1"/>
</dbReference>
<dbReference type="PANTHER" id="PTHR43433:SF5">
    <property type="entry name" value="AB HYDROLASE-1 DOMAIN-CONTAINING PROTEIN"/>
    <property type="match status" value="1"/>
</dbReference>
<dbReference type="Proteomes" id="UP000427769">
    <property type="component" value="Chromosome"/>
</dbReference>
<dbReference type="Gene3D" id="3.40.50.1820">
    <property type="entry name" value="alpha/beta hydrolase"/>
    <property type="match status" value="1"/>
</dbReference>
<dbReference type="GO" id="GO:0016787">
    <property type="term" value="F:hydrolase activity"/>
    <property type="evidence" value="ECO:0007669"/>
    <property type="project" value="UniProtKB-KW"/>
</dbReference>
<sequence length="258" mass="27380">MDSFKRQGYQIAYEVHGSGKPTILLHGVTASFAGNYAEWGWIQRLNAVGCQVIGMDFRGHGKSDKPRDPAAYGTGNLSADVLALLDHLGHQKASIIGYALGSVIGLNLLHKAPARIGPSVLIATGDGLLGDAPFSIAEVFGRLENALERGDFPADLPPHESMYWTLSVKVGGDRLAALAAVQANYPACSLEDARSIQSPVLVVSGETDPILGRGPRLAESIPNGSYIEVPGADHFALSMHEDAFTAVGMFFRLQEEGA</sequence>
<dbReference type="SUPFAM" id="SSF53474">
    <property type="entry name" value="alpha/beta-Hydrolases"/>
    <property type="match status" value="1"/>
</dbReference>
<keyword evidence="3" id="KW-1185">Reference proteome</keyword>
<name>A0A5K7Z1T3_9BACT</name>
<dbReference type="OrthoDB" id="9804723at2"/>
<dbReference type="PRINTS" id="PR00111">
    <property type="entry name" value="ABHYDROLASE"/>
</dbReference>
<keyword evidence="2" id="KW-0378">Hydrolase</keyword>
<evidence type="ECO:0000313" key="3">
    <source>
        <dbReference type="Proteomes" id="UP000427769"/>
    </source>
</evidence>
<protein>
    <submittedName>
        <fullName evidence="2">Alpha/beta hydrolase</fullName>
    </submittedName>
</protein>
<dbReference type="KEGG" id="dwd:DSCW_33490"/>
<dbReference type="Pfam" id="PF00561">
    <property type="entry name" value="Abhydrolase_1"/>
    <property type="match status" value="1"/>
</dbReference>